<gene>
    <name evidence="2" type="ORF">J2T19_000001</name>
</gene>
<comment type="caution">
    <text evidence="2">The sequence shown here is derived from an EMBL/GenBank/DDBJ whole genome shotgun (WGS) entry which is preliminary data.</text>
</comment>
<proteinExistence type="predicted"/>
<evidence type="ECO:0000256" key="1">
    <source>
        <dbReference type="SAM" id="MobiDB-lite"/>
    </source>
</evidence>
<organism evidence="2 3">
    <name type="scientific">Paenibacillus tundrae</name>
    <dbReference type="NCBI Taxonomy" id="528187"/>
    <lineage>
        <taxon>Bacteria</taxon>
        <taxon>Bacillati</taxon>
        <taxon>Bacillota</taxon>
        <taxon>Bacilli</taxon>
        <taxon>Bacillales</taxon>
        <taxon>Paenibacillaceae</taxon>
        <taxon>Paenibacillus</taxon>
    </lineage>
</organism>
<feature type="compositionally biased region" description="Basic and acidic residues" evidence="1">
    <location>
        <begin position="1"/>
        <end position="10"/>
    </location>
</feature>
<feature type="region of interest" description="Disordered" evidence="1">
    <location>
        <begin position="1"/>
        <end position="22"/>
    </location>
</feature>
<keyword evidence="3" id="KW-1185">Reference proteome</keyword>
<sequence length="135" mass="14757">RYGDSCKRSGGDGIGSEEAKRAPYPRDSLFERELKKMGITAIIQGSTLRTAIFKRYGDSCKRSGGDGIGSEEAKRAPYPRDSLFEKELKKMGITAIIQGSTLCTAIFKRYGDSCKRSGGDGIGFEEAKRSPKSFL</sequence>
<dbReference type="EMBL" id="JAUSTI010000001">
    <property type="protein sequence ID" value="MDQ0168564.1"/>
    <property type="molecule type" value="Genomic_DNA"/>
</dbReference>
<dbReference type="Proteomes" id="UP001233836">
    <property type="component" value="Unassembled WGS sequence"/>
</dbReference>
<evidence type="ECO:0000313" key="3">
    <source>
        <dbReference type="Proteomes" id="UP001233836"/>
    </source>
</evidence>
<reference evidence="2 3" key="1">
    <citation type="submission" date="2023-07" db="EMBL/GenBank/DDBJ databases">
        <title>Sorghum-associated microbial communities from plants grown in Nebraska, USA.</title>
        <authorList>
            <person name="Schachtman D."/>
        </authorList>
    </citation>
    <scope>NUCLEOTIDE SEQUENCE [LARGE SCALE GENOMIC DNA]</scope>
    <source>
        <strain evidence="2 3">DS1314</strain>
    </source>
</reference>
<evidence type="ECO:0000313" key="2">
    <source>
        <dbReference type="EMBL" id="MDQ0168564.1"/>
    </source>
</evidence>
<accession>A0ABT9W5P1</accession>
<name>A0ABT9W5P1_9BACL</name>
<feature type="non-terminal residue" evidence="2">
    <location>
        <position position="1"/>
    </location>
</feature>
<protein>
    <submittedName>
        <fullName evidence="2">Uncharacterized protein</fullName>
    </submittedName>
</protein>